<feature type="region of interest" description="Disordered" evidence="1">
    <location>
        <begin position="306"/>
        <end position="350"/>
    </location>
</feature>
<keyword evidence="3" id="KW-1185">Reference proteome</keyword>
<sequence>MALRTPKITSEVLHTCNKLFSTKPDILLKASTQLANSSNTETPRTVSSFRYTIKNTEKPRSLPQIRFGDDKEFTNFSDLQPSAEPLFNFEYQQSKWSDSIKNDSPFPSNIKPNSSGIVYSDLQKAEDKLLKSKIDTSLAQYRNFSTMSVRHYGRAPADNNSEAHCAKKISKCVKVNKPSRQCKMNKNCPRFKISDCKQSKGSDCRLNYLDPNCTKKYAPYPSYSESCAENLPDDPSECQQCPWRTCDGADTIEPGKPVRGRRHYSTSAALQRNVNGVVTRLPQPLPEEILKELMCGRKCGVTKKPCKEPPGPCEVRRKNEEARHDKDKHGHDHQGHNKHGHNKHGHDKKKKAMDFENGMVLGKFSSNVPHIINPYTMESVRLDLDGSNIYQTGSWIDLDKNKFQNDLWACEKKNKYPHCHKKKKPKRPKQNAVDDAGKEKCHKPVNRKKRDDPNFY</sequence>
<evidence type="ECO:0000256" key="1">
    <source>
        <dbReference type="SAM" id="MobiDB-lite"/>
    </source>
</evidence>
<evidence type="ECO:0000313" key="2">
    <source>
        <dbReference type="EMBL" id="KAF7266500.1"/>
    </source>
</evidence>
<dbReference type="Pfam" id="PF07248">
    <property type="entry name" value="DUF1431"/>
    <property type="match status" value="1"/>
</dbReference>
<gene>
    <name evidence="2" type="ORF">GWI33_020181</name>
</gene>
<accession>A0A834HWW5</accession>
<feature type="compositionally biased region" description="Basic residues" evidence="1">
    <location>
        <begin position="418"/>
        <end position="429"/>
    </location>
</feature>
<dbReference type="OrthoDB" id="6762906at2759"/>
<feature type="compositionally biased region" description="Basic and acidic residues" evidence="1">
    <location>
        <begin position="314"/>
        <end position="335"/>
    </location>
</feature>
<dbReference type="InterPro" id="IPR006611">
    <property type="entry name" value="DUF1431_DROsp"/>
</dbReference>
<dbReference type="EMBL" id="JAACXV010014535">
    <property type="protein sequence ID" value="KAF7266500.1"/>
    <property type="molecule type" value="Genomic_DNA"/>
</dbReference>
<evidence type="ECO:0000313" key="3">
    <source>
        <dbReference type="Proteomes" id="UP000625711"/>
    </source>
</evidence>
<comment type="caution">
    <text evidence="2">The sequence shown here is derived from an EMBL/GenBank/DDBJ whole genome shotgun (WGS) entry which is preliminary data.</text>
</comment>
<protein>
    <submittedName>
        <fullName evidence="2">Uncharacterized protein</fullName>
    </submittedName>
</protein>
<dbReference type="Proteomes" id="UP000625711">
    <property type="component" value="Unassembled WGS sequence"/>
</dbReference>
<name>A0A834HWW5_RHYFE</name>
<dbReference type="AlphaFoldDB" id="A0A834HWW5"/>
<proteinExistence type="predicted"/>
<reference evidence="2" key="1">
    <citation type="submission" date="2020-08" db="EMBL/GenBank/DDBJ databases">
        <title>Genome sequencing and assembly of the red palm weevil Rhynchophorus ferrugineus.</title>
        <authorList>
            <person name="Dias G.B."/>
            <person name="Bergman C.M."/>
            <person name="Manee M."/>
        </authorList>
    </citation>
    <scope>NUCLEOTIDE SEQUENCE</scope>
    <source>
        <strain evidence="2">AA-2017</strain>
        <tissue evidence="2">Whole larva</tissue>
    </source>
</reference>
<organism evidence="2 3">
    <name type="scientific">Rhynchophorus ferrugineus</name>
    <name type="common">Red palm weevil</name>
    <name type="synonym">Curculio ferrugineus</name>
    <dbReference type="NCBI Taxonomy" id="354439"/>
    <lineage>
        <taxon>Eukaryota</taxon>
        <taxon>Metazoa</taxon>
        <taxon>Ecdysozoa</taxon>
        <taxon>Arthropoda</taxon>
        <taxon>Hexapoda</taxon>
        <taxon>Insecta</taxon>
        <taxon>Pterygota</taxon>
        <taxon>Neoptera</taxon>
        <taxon>Endopterygota</taxon>
        <taxon>Coleoptera</taxon>
        <taxon>Polyphaga</taxon>
        <taxon>Cucujiformia</taxon>
        <taxon>Curculionidae</taxon>
        <taxon>Dryophthorinae</taxon>
        <taxon>Rhynchophorus</taxon>
    </lineage>
</organism>
<feature type="region of interest" description="Disordered" evidence="1">
    <location>
        <begin position="418"/>
        <end position="456"/>
    </location>
</feature>
<feature type="compositionally biased region" description="Basic residues" evidence="1">
    <location>
        <begin position="336"/>
        <end position="350"/>
    </location>
</feature>